<protein>
    <submittedName>
        <fullName evidence="2">Uncharacterized protein</fullName>
    </submittedName>
</protein>
<feature type="region of interest" description="Disordered" evidence="1">
    <location>
        <begin position="1"/>
        <end position="24"/>
    </location>
</feature>
<comment type="caution">
    <text evidence="2">The sequence shown here is derived from an EMBL/GenBank/DDBJ whole genome shotgun (WGS) entry which is preliminary data.</text>
</comment>
<dbReference type="AlphaFoldDB" id="A0A1J5PWY8"/>
<accession>A0A1J5PWY8</accession>
<reference evidence="2" key="1">
    <citation type="submission" date="2016-10" db="EMBL/GenBank/DDBJ databases">
        <title>Sequence of Gallionella enrichment culture.</title>
        <authorList>
            <person name="Poehlein A."/>
            <person name="Muehling M."/>
            <person name="Daniel R."/>
        </authorList>
    </citation>
    <scope>NUCLEOTIDE SEQUENCE</scope>
</reference>
<dbReference type="EMBL" id="MLJW01003431">
    <property type="protein sequence ID" value="OIQ72076.1"/>
    <property type="molecule type" value="Genomic_DNA"/>
</dbReference>
<gene>
    <name evidence="2" type="ORF">GALL_463030</name>
</gene>
<name>A0A1J5PWY8_9ZZZZ</name>
<sequence>MRHDQAVAGKDCLSEPGLGESEVPEGLSQFAVAPGRHGEDELKLASALIGKRGEFAYILKAQQAAIGHQDDPLHREALQHHLQHRLQRLGLGHVARVNGVHQREPFGGLHDAKDELPLYAAGLFVQAEGAQIVVNLPLTMDAHGGQVVEDNRQIPIHERADLTGKFDLHHFSMIHQRIHRAQQMLMGHALGHRGHGHRLQPTQAAQLAVRSAEAVKDHRPDQRLGIDLAAPRPQCAAQGAVEAEVFPELVQRKDIAVGERRVIGNV</sequence>
<proteinExistence type="predicted"/>
<evidence type="ECO:0000313" key="2">
    <source>
        <dbReference type="EMBL" id="OIQ72076.1"/>
    </source>
</evidence>
<evidence type="ECO:0000256" key="1">
    <source>
        <dbReference type="SAM" id="MobiDB-lite"/>
    </source>
</evidence>
<organism evidence="2">
    <name type="scientific">mine drainage metagenome</name>
    <dbReference type="NCBI Taxonomy" id="410659"/>
    <lineage>
        <taxon>unclassified sequences</taxon>
        <taxon>metagenomes</taxon>
        <taxon>ecological metagenomes</taxon>
    </lineage>
</organism>